<dbReference type="RefSeq" id="WP_248158863.1">
    <property type="nucleotide sequence ID" value="NZ_JAKZAJ010000004.1"/>
</dbReference>
<name>A0ABW0RP93_9GAMM</name>
<organism evidence="4 5">
    <name type="scientific">Marinobacter koreensis</name>
    <dbReference type="NCBI Taxonomy" id="335974"/>
    <lineage>
        <taxon>Bacteria</taxon>
        <taxon>Pseudomonadati</taxon>
        <taxon>Pseudomonadota</taxon>
        <taxon>Gammaproteobacteria</taxon>
        <taxon>Pseudomonadales</taxon>
        <taxon>Marinobacteraceae</taxon>
        <taxon>Marinobacter</taxon>
    </lineage>
</organism>
<feature type="domain" description="GGDEF" evidence="3">
    <location>
        <begin position="184"/>
        <end position="317"/>
    </location>
</feature>
<sequence length="323" mass="36320">MNTSEPSDIIASDSVGEDSLLSSTQGLQAVLDNLDALVYVSDFQTHELLYMNAYGRQIWGQFEGRRCWQVLQDSNGPCSFCTNHLLVDSEGNPTPPYIWEFQNMVDQRWYQCRDRAIRWTDGRLVRMEIATDITDRKEMEIALKAAHEKARAAALEDELTGLHNRRAFFEFGMQALKQARRNKTPMAAVMFDLDHFKVINDTHGHEAGDEVLRRVGSLLKAKVREADIAARIGGEEFAILLTTATLAEARDMAERLLVLIRNSGIPFRNVKISPTASFGLAMMSDTDTRLEPLLARADEAMYESKTGGRNRITVHSEPEPGQA</sequence>
<reference evidence="5" key="1">
    <citation type="journal article" date="2019" name="Int. J. Syst. Evol. Microbiol.">
        <title>The Global Catalogue of Microorganisms (GCM) 10K type strain sequencing project: providing services to taxonomists for standard genome sequencing and annotation.</title>
        <authorList>
            <consortium name="The Broad Institute Genomics Platform"/>
            <consortium name="The Broad Institute Genome Sequencing Center for Infectious Disease"/>
            <person name="Wu L."/>
            <person name="Ma J."/>
        </authorList>
    </citation>
    <scope>NUCLEOTIDE SEQUENCE [LARGE SCALE GENOMIC DNA]</scope>
    <source>
        <strain evidence="5">CGMCC 4.1799</strain>
    </source>
</reference>
<dbReference type="SUPFAM" id="SSF55785">
    <property type="entry name" value="PYP-like sensor domain (PAS domain)"/>
    <property type="match status" value="1"/>
</dbReference>
<dbReference type="Gene3D" id="3.30.70.270">
    <property type="match status" value="1"/>
</dbReference>
<dbReference type="PROSITE" id="PS50887">
    <property type="entry name" value="GGDEF"/>
    <property type="match status" value="1"/>
</dbReference>
<dbReference type="GO" id="GO:0052621">
    <property type="term" value="F:diguanylate cyclase activity"/>
    <property type="evidence" value="ECO:0007669"/>
    <property type="project" value="UniProtKB-EC"/>
</dbReference>
<dbReference type="InterPro" id="IPR035965">
    <property type="entry name" value="PAS-like_dom_sf"/>
</dbReference>
<protein>
    <recommendedName>
        <fullName evidence="1">diguanylate cyclase</fullName>
        <ecNumber evidence="1">2.7.7.65</ecNumber>
    </recommendedName>
</protein>
<dbReference type="SUPFAM" id="SSF55073">
    <property type="entry name" value="Nucleotide cyclase"/>
    <property type="match status" value="1"/>
</dbReference>
<dbReference type="EC" id="2.7.7.65" evidence="1"/>
<evidence type="ECO:0000313" key="4">
    <source>
        <dbReference type="EMBL" id="MFC5546642.1"/>
    </source>
</evidence>
<dbReference type="InterPro" id="IPR043128">
    <property type="entry name" value="Rev_trsase/Diguanyl_cyclase"/>
</dbReference>
<comment type="catalytic activity">
    <reaction evidence="2">
        <text>2 GTP = 3',3'-c-di-GMP + 2 diphosphate</text>
        <dbReference type="Rhea" id="RHEA:24898"/>
        <dbReference type="ChEBI" id="CHEBI:33019"/>
        <dbReference type="ChEBI" id="CHEBI:37565"/>
        <dbReference type="ChEBI" id="CHEBI:58805"/>
        <dbReference type="EC" id="2.7.7.65"/>
    </reaction>
</comment>
<proteinExistence type="predicted"/>
<dbReference type="Proteomes" id="UP001596055">
    <property type="component" value="Unassembled WGS sequence"/>
</dbReference>
<dbReference type="InterPro" id="IPR000160">
    <property type="entry name" value="GGDEF_dom"/>
</dbReference>
<gene>
    <name evidence="4" type="ORF">ACFPQA_16370</name>
</gene>
<evidence type="ECO:0000256" key="2">
    <source>
        <dbReference type="ARBA" id="ARBA00034247"/>
    </source>
</evidence>
<dbReference type="PANTHER" id="PTHR45138">
    <property type="entry name" value="REGULATORY COMPONENTS OF SENSORY TRANSDUCTION SYSTEM"/>
    <property type="match status" value="1"/>
</dbReference>
<keyword evidence="5" id="KW-1185">Reference proteome</keyword>
<dbReference type="EMBL" id="JBHSNL010000006">
    <property type="protein sequence ID" value="MFC5546642.1"/>
    <property type="molecule type" value="Genomic_DNA"/>
</dbReference>
<dbReference type="NCBIfam" id="TIGR00254">
    <property type="entry name" value="GGDEF"/>
    <property type="match status" value="1"/>
</dbReference>
<keyword evidence="4" id="KW-0808">Transferase</keyword>
<dbReference type="CDD" id="cd01949">
    <property type="entry name" value="GGDEF"/>
    <property type="match status" value="1"/>
</dbReference>
<evidence type="ECO:0000256" key="1">
    <source>
        <dbReference type="ARBA" id="ARBA00012528"/>
    </source>
</evidence>
<keyword evidence="4" id="KW-0548">Nucleotidyltransferase</keyword>
<comment type="caution">
    <text evidence="4">The sequence shown here is derived from an EMBL/GenBank/DDBJ whole genome shotgun (WGS) entry which is preliminary data.</text>
</comment>
<evidence type="ECO:0000313" key="5">
    <source>
        <dbReference type="Proteomes" id="UP001596055"/>
    </source>
</evidence>
<dbReference type="SMART" id="SM00267">
    <property type="entry name" value="GGDEF"/>
    <property type="match status" value="1"/>
</dbReference>
<evidence type="ECO:0000259" key="3">
    <source>
        <dbReference type="PROSITE" id="PS50887"/>
    </source>
</evidence>
<accession>A0ABW0RP93</accession>
<dbReference type="InterPro" id="IPR029787">
    <property type="entry name" value="Nucleotide_cyclase"/>
</dbReference>
<dbReference type="Gene3D" id="3.30.450.20">
    <property type="entry name" value="PAS domain"/>
    <property type="match status" value="1"/>
</dbReference>
<dbReference type="Pfam" id="PF00990">
    <property type="entry name" value="GGDEF"/>
    <property type="match status" value="1"/>
</dbReference>
<dbReference type="PANTHER" id="PTHR45138:SF9">
    <property type="entry name" value="DIGUANYLATE CYCLASE DGCM-RELATED"/>
    <property type="match status" value="1"/>
</dbReference>
<dbReference type="InterPro" id="IPR050469">
    <property type="entry name" value="Diguanylate_Cyclase"/>
</dbReference>